<dbReference type="STRING" id="317025.Tcr_0962"/>
<dbReference type="NCBIfam" id="NF038402">
    <property type="entry name" value="TroA_like"/>
    <property type="match status" value="1"/>
</dbReference>
<dbReference type="InterPro" id="IPR050902">
    <property type="entry name" value="ABC_Transporter_SBP"/>
</dbReference>
<dbReference type="EMBL" id="CP000109">
    <property type="protein sequence ID" value="ABB41557.1"/>
    <property type="molecule type" value="Genomic_DNA"/>
</dbReference>
<evidence type="ECO:0000313" key="3">
    <source>
        <dbReference type="EMBL" id="ABB41557.1"/>
    </source>
</evidence>
<dbReference type="AlphaFoldDB" id="Q31H16"/>
<dbReference type="InterPro" id="IPR002491">
    <property type="entry name" value="ABC_transptr_periplasmic_BD"/>
</dbReference>
<gene>
    <name evidence="3" type="ordered locus">Tcr_0962</name>
</gene>
<dbReference type="KEGG" id="tcx:Tcr_0962"/>
<keyword evidence="1" id="KW-0732">Signal</keyword>
<organism evidence="3">
    <name type="scientific">Hydrogenovibrio crunogenus (strain DSM 25203 / XCL-2)</name>
    <name type="common">Thiomicrospira crunogena</name>
    <dbReference type="NCBI Taxonomy" id="317025"/>
    <lineage>
        <taxon>Bacteria</taxon>
        <taxon>Pseudomonadati</taxon>
        <taxon>Pseudomonadota</taxon>
        <taxon>Gammaproteobacteria</taxon>
        <taxon>Thiotrichales</taxon>
        <taxon>Piscirickettsiaceae</taxon>
        <taxon>Hydrogenovibrio</taxon>
    </lineage>
</organism>
<dbReference type="eggNOG" id="COG0614">
    <property type="taxonomic scope" value="Bacteria"/>
</dbReference>
<dbReference type="HOGENOM" id="CLU_038034_2_5_6"/>
<dbReference type="PANTHER" id="PTHR30535">
    <property type="entry name" value="VITAMIN B12-BINDING PROTEIN"/>
    <property type="match status" value="1"/>
</dbReference>
<dbReference type="PANTHER" id="PTHR30535:SF34">
    <property type="entry name" value="MOLYBDATE-BINDING PROTEIN MOLA"/>
    <property type="match status" value="1"/>
</dbReference>
<feature type="domain" description="Fe/B12 periplasmic-binding" evidence="2">
    <location>
        <begin position="36"/>
        <end position="285"/>
    </location>
</feature>
<dbReference type="Gene3D" id="3.40.50.1980">
    <property type="entry name" value="Nitrogenase molybdenum iron protein domain"/>
    <property type="match status" value="2"/>
</dbReference>
<protein>
    <submittedName>
        <fullName evidence="3">ABC transporter solute-binding protein homolog</fullName>
    </submittedName>
</protein>
<dbReference type="InterPro" id="IPR054828">
    <property type="entry name" value="Vit_B12_bind_prot"/>
</dbReference>
<dbReference type="Pfam" id="PF01497">
    <property type="entry name" value="Peripla_BP_2"/>
    <property type="match status" value="1"/>
</dbReference>
<evidence type="ECO:0000259" key="2">
    <source>
        <dbReference type="PROSITE" id="PS50983"/>
    </source>
</evidence>
<dbReference type="OrthoDB" id="6495095at2"/>
<proteinExistence type="predicted"/>
<accession>Q31H16</accession>
<sequence>MIQNVFSTTDKKTWLLSLLLSGLLWSNWVNAAPYERIVTLSPHLTEMVFSAGAGSKLVGVIAYSNYPTSAKTLPIVGTYNALNLEKIIQLKPDLILAWQSSNQPKALERLQQLGFKVELFEPRKLSDIPRDIKRIGTLLNTSHIADITANQLTTTLKTIKRQYQGLTKVRFFYQIWDDPMMTVNGQVFISQAIETCGAENIFAQQKILAPEVDTETVLKRNPSVILLGGENAVQKIWRQNWLKWPQIDAVKHKQIYLINTNHFQRPTARLIQHLPELCQRIQKAR</sequence>
<dbReference type="CDD" id="cd01144">
    <property type="entry name" value="BtuF"/>
    <property type="match status" value="1"/>
</dbReference>
<reference evidence="3" key="1">
    <citation type="submission" date="2006-07" db="EMBL/GenBank/DDBJ databases">
        <title>Complete sequence of Thiomicrospira crunogena XCL-2.</title>
        <authorList>
            <consortium name="US DOE Joint Genome Institute"/>
            <person name="Copeland A."/>
            <person name="Lucas S."/>
            <person name="Lapidus A."/>
            <person name="Barry K."/>
            <person name="Detter J.C."/>
            <person name="Glavina del Rio T."/>
            <person name="Hammon N."/>
            <person name="Israni S."/>
            <person name="Dalin E."/>
            <person name="Tice H."/>
            <person name="Pitluck S."/>
            <person name="Chain P."/>
            <person name="Malfatti S."/>
            <person name="Shin M."/>
            <person name="Vergez L."/>
            <person name="Schmutz J."/>
            <person name="Larimer F."/>
            <person name="Land M."/>
            <person name="Hauser L."/>
            <person name="Kyrpides N."/>
            <person name="Lykidis A."/>
            <person name="Scott K.M."/>
            <person name="Sievert S."/>
            <person name="Kerfeld C."/>
            <person name="Freyermuth S."/>
            <person name="Dobrinski K."/>
            <person name="Boller A."/>
            <person name="Fitzpatrick K."/>
            <person name="Thoma P."/>
            <person name="Moore J."/>
            <person name="Richardson P."/>
        </authorList>
    </citation>
    <scope>NUCLEOTIDE SEQUENCE</scope>
    <source>
        <strain evidence="3">XCL-2</strain>
    </source>
</reference>
<name>Q31H16_HYDCU</name>
<evidence type="ECO:0000256" key="1">
    <source>
        <dbReference type="ARBA" id="ARBA00022729"/>
    </source>
</evidence>
<dbReference type="PROSITE" id="PS50983">
    <property type="entry name" value="FE_B12_PBP"/>
    <property type="match status" value="1"/>
</dbReference>
<dbReference type="SUPFAM" id="SSF53807">
    <property type="entry name" value="Helical backbone' metal receptor"/>
    <property type="match status" value="1"/>
</dbReference>